<evidence type="ECO:0000256" key="4">
    <source>
        <dbReference type="PROSITE-ProRule" id="PRU00169"/>
    </source>
</evidence>
<dbReference type="PANTHER" id="PTHR44688:SF16">
    <property type="entry name" value="DNA-BINDING TRANSCRIPTIONAL ACTIVATOR DEVR_DOSR"/>
    <property type="match status" value="1"/>
</dbReference>
<organism evidence="8 9">
    <name type="scientific">Rivihabitans pingtungensis</name>
    <dbReference type="NCBI Taxonomy" id="1054498"/>
    <lineage>
        <taxon>Bacteria</taxon>
        <taxon>Pseudomonadati</taxon>
        <taxon>Pseudomonadota</taxon>
        <taxon>Betaproteobacteria</taxon>
        <taxon>Neisseriales</taxon>
        <taxon>Aquaspirillaceae</taxon>
        <taxon>Rivihabitans</taxon>
    </lineage>
</organism>
<dbReference type="SUPFAM" id="SSF46894">
    <property type="entry name" value="C-terminal effector domain of the bipartite response regulators"/>
    <property type="match status" value="1"/>
</dbReference>
<evidence type="ECO:0000256" key="2">
    <source>
        <dbReference type="ARBA" id="ARBA00023125"/>
    </source>
</evidence>
<evidence type="ECO:0000313" key="8">
    <source>
        <dbReference type="EMBL" id="PXX78768.1"/>
    </source>
</evidence>
<dbReference type="RefSeq" id="WP_110390888.1">
    <property type="nucleotide sequence ID" value="NZ_CALCOA010000130.1"/>
</dbReference>
<comment type="caution">
    <text evidence="8">The sequence shown here is derived from an EMBL/GenBank/DDBJ whole genome shotgun (WGS) entry which is preliminary data.</text>
</comment>
<keyword evidence="2" id="KW-0238">DNA-binding</keyword>
<keyword evidence="1" id="KW-0805">Transcription regulation</keyword>
<feature type="coiled-coil region" evidence="5">
    <location>
        <begin position="126"/>
        <end position="153"/>
    </location>
</feature>
<dbReference type="Gene3D" id="3.40.50.2300">
    <property type="match status" value="1"/>
</dbReference>
<evidence type="ECO:0000256" key="3">
    <source>
        <dbReference type="ARBA" id="ARBA00023163"/>
    </source>
</evidence>
<dbReference type="SMART" id="SM00421">
    <property type="entry name" value="HTH_LUXR"/>
    <property type="match status" value="1"/>
</dbReference>
<keyword evidence="5" id="KW-0175">Coiled coil</keyword>
<dbReference type="OrthoDB" id="9802186at2"/>
<dbReference type="InterPro" id="IPR016032">
    <property type="entry name" value="Sig_transdc_resp-reg_C-effctor"/>
</dbReference>
<keyword evidence="9" id="KW-1185">Reference proteome</keyword>
<dbReference type="AlphaFoldDB" id="A0A318KPR6"/>
<dbReference type="PROSITE" id="PS50110">
    <property type="entry name" value="RESPONSE_REGULATORY"/>
    <property type="match status" value="1"/>
</dbReference>
<dbReference type="InterPro" id="IPR001789">
    <property type="entry name" value="Sig_transdc_resp-reg_receiver"/>
</dbReference>
<dbReference type="Gene3D" id="1.10.10.10">
    <property type="entry name" value="Winged helix-like DNA-binding domain superfamily/Winged helix DNA-binding domain"/>
    <property type="match status" value="1"/>
</dbReference>
<name>A0A318KPR6_9NEIS</name>
<feature type="domain" description="Response regulatory" evidence="7">
    <location>
        <begin position="5"/>
        <end position="120"/>
    </location>
</feature>
<dbReference type="GO" id="GO:0006355">
    <property type="term" value="P:regulation of DNA-templated transcription"/>
    <property type="evidence" value="ECO:0007669"/>
    <property type="project" value="InterPro"/>
</dbReference>
<protein>
    <submittedName>
        <fullName evidence="8">LuxR family two component transcriptional regulator</fullName>
    </submittedName>
</protein>
<dbReference type="Pfam" id="PF00196">
    <property type="entry name" value="GerE"/>
    <property type="match status" value="1"/>
</dbReference>
<evidence type="ECO:0000256" key="1">
    <source>
        <dbReference type="ARBA" id="ARBA00023015"/>
    </source>
</evidence>
<dbReference type="InterPro" id="IPR000792">
    <property type="entry name" value="Tscrpt_reg_LuxR_C"/>
</dbReference>
<dbReference type="SUPFAM" id="SSF52172">
    <property type="entry name" value="CheY-like"/>
    <property type="match status" value="1"/>
</dbReference>
<accession>A0A318KPR6</accession>
<evidence type="ECO:0000256" key="5">
    <source>
        <dbReference type="SAM" id="Coils"/>
    </source>
</evidence>
<dbReference type="GO" id="GO:0003677">
    <property type="term" value="F:DNA binding"/>
    <property type="evidence" value="ECO:0007669"/>
    <property type="project" value="UniProtKB-KW"/>
</dbReference>
<dbReference type="GO" id="GO:0000160">
    <property type="term" value="P:phosphorelay signal transduction system"/>
    <property type="evidence" value="ECO:0007669"/>
    <property type="project" value="InterPro"/>
</dbReference>
<dbReference type="PROSITE" id="PS50043">
    <property type="entry name" value="HTH_LUXR_2"/>
    <property type="match status" value="1"/>
</dbReference>
<dbReference type="Proteomes" id="UP000247555">
    <property type="component" value="Unassembled WGS sequence"/>
</dbReference>
<dbReference type="PROSITE" id="PS00622">
    <property type="entry name" value="HTH_LUXR_1"/>
    <property type="match status" value="1"/>
</dbReference>
<dbReference type="CDD" id="cd06170">
    <property type="entry name" value="LuxR_C_like"/>
    <property type="match status" value="1"/>
</dbReference>
<dbReference type="PANTHER" id="PTHR44688">
    <property type="entry name" value="DNA-BINDING TRANSCRIPTIONAL ACTIVATOR DEVR_DOSR"/>
    <property type="match status" value="1"/>
</dbReference>
<sequence length="204" mass="22282">MNPRSVAIVDDDEAVRDALSWLFSSKGLPTLSFASGEALLAAFDVERIGCLVLDVRMAPINGLALFEKLLASQPYCPPAIFLTGHADVPLAVSALKMGAVDFLEKPFDDVVLIERVEAALERDVSARAALASRHQLEAQLRQLTEREREVMALILDGKLNKQIAEALDISIKTVEVHRARVLEKMAVKSAVELAGRLSSLRQEP</sequence>
<dbReference type="Pfam" id="PF00072">
    <property type="entry name" value="Response_reg"/>
    <property type="match status" value="1"/>
</dbReference>
<dbReference type="PRINTS" id="PR00038">
    <property type="entry name" value="HTHLUXR"/>
</dbReference>
<feature type="modified residue" description="4-aspartylphosphate" evidence="4">
    <location>
        <position position="54"/>
    </location>
</feature>
<reference evidence="8 9" key="1">
    <citation type="submission" date="2018-05" db="EMBL/GenBank/DDBJ databases">
        <title>Genomic Encyclopedia of Type Strains, Phase IV (KMG-IV): sequencing the most valuable type-strain genomes for metagenomic binning, comparative biology and taxonomic classification.</title>
        <authorList>
            <person name="Goeker M."/>
        </authorList>
    </citation>
    <scope>NUCLEOTIDE SEQUENCE [LARGE SCALE GENOMIC DNA]</scope>
    <source>
        <strain evidence="8 9">DSM 29661</strain>
    </source>
</reference>
<evidence type="ECO:0000259" key="7">
    <source>
        <dbReference type="PROSITE" id="PS50110"/>
    </source>
</evidence>
<feature type="domain" description="HTH luxR-type" evidence="6">
    <location>
        <begin position="136"/>
        <end position="201"/>
    </location>
</feature>
<dbReference type="SMART" id="SM00448">
    <property type="entry name" value="REC"/>
    <property type="match status" value="1"/>
</dbReference>
<keyword evidence="3" id="KW-0804">Transcription</keyword>
<evidence type="ECO:0000259" key="6">
    <source>
        <dbReference type="PROSITE" id="PS50043"/>
    </source>
</evidence>
<evidence type="ECO:0000313" key="9">
    <source>
        <dbReference type="Proteomes" id="UP000247555"/>
    </source>
</evidence>
<keyword evidence="4" id="KW-0597">Phosphoprotein</keyword>
<gene>
    <name evidence="8" type="ORF">DFR34_11090</name>
</gene>
<dbReference type="InterPro" id="IPR011006">
    <property type="entry name" value="CheY-like_superfamily"/>
</dbReference>
<dbReference type="InterPro" id="IPR036388">
    <property type="entry name" value="WH-like_DNA-bd_sf"/>
</dbReference>
<proteinExistence type="predicted"/>
<dbReference type="EMBL" id="QJKI01000010">
    <property type="protein sequence ID" value="PXX78768.1"/>
    <property type="molecule type" value="Genomic_DNA"/>
</dbReference>